<sequence>MVYAKEIEPSNIQKVIFKHAGWGRPGAYIKTKRGFNLRILFFSPIEVMEELQSYVNHYSIDWEEKKDFQVAYELKKRKEKREA</sequence>
<reference evidence="1 2" key="1">
    <citation type="submission" date="2018-01" db="EMBL/GenBank/DDBJ databases">
        <title>The whole genome sequencing and assembly of Halobacillus litoralis ERB031 strain.</title>
        <authorList>
            <person name="Lee S.-J."/>
            <person name="Park M.-K."/>
            <person name="Kim J.-Y."/>
            <person name="Lee Y.-J."/>
            <person name="Yi H."/>
            <person name="Bahn Y.-S."/>
            <person name="Kim J.F."/>
            <person name="Lee D.-W."/>
        </authorList>
    </citation>
    <scope>NUCLEOTIDE SEQUENCE [LARGE SCALE GENOMIC DNA]</scope>
    <source>
        <strain evidence="1 2">ERB 031</strain>
    </source>
</reference>
<organism evidence="1 2">
    <name type="scientific">Halobacillus litoralis</name>
    <dbReference type="NCBI Taxonomy" id="45668"/>
    <lineage>
        <taxon>Bacteria</taxon>
        <taxon>Bacillati</taxon>
        <taxon>Bacillota</taxon>
        <taxon>Bacilli</taxon>
        <taxon>Bacillales</taxon>
        <taxon>Bacillaceae</taxon>
        <taxon>Halobacillus</taxon>
    </lineage>
</organism>
<dbReference type="KEGG" id="hli:HLI_20900"/>
<evidence type="ECO:0000313" key="2">
    <source>
        <dbReference type="Proteomes" id="UP000287756"/>
    </source>
</evidence>
<dbReference type="EMBL" id="CP026118">
    <property type="protein sequence ID" value="QAS54499.1"/>
    <property type="molecule type" value="Genomic_DNA"/>
</dbReference>
<proteinExistence type="predicted"/>
<name>A0A410MIE4_9BACI</name>
<dbReference type="Proteomes" id="UP000287756">
    <property type="component" value="Chromosome"/>
</dbReference>
<dbReference type="AlphaFoldDB" id="A0A410MIE4"/>
<evidence type="ECO:0000313" key="1">
    <source>
        <dbReference type="EMBL" id="QAS54499.1"/>
    </source>
</evidence>
<accession>A0A410MIE4</accession>
<protein>
    <submittedName>
        <fullName evidence="1">Uncharacterized protein</fullName>
    </submittedName>
</protein>
<gene>
    <name evidence="1" type="ORF">HLI_20900</name>
</gene>